<feature type="compositionally biased region" description="Polar residues" evidence="3">
    <location>
        <begin position="288"/>
        <end position="298"/>
    </location>
</feature>
<gene>
    <name evidence="4" type="ORF">IQ235_10060</name>
</gene>
<dbReference type="InterPro" id="IPR004629">
    <property type="entry name" value="WecG_TagA_CpsF"/>
</dbReference>
<dbReference type="PANTHER" id="PTHR34136:SF1">
    <property type="entry name" value="UDP-N-ACETYL-D-MANNOSAMINURONIC ACID TRANSFERASE"/>
    <property type="match status" value="1"/>
</dbReference>
<dbReference type="NCBIfam" id="TIGR00696">
    <property type="entry name" value="wecG_tagA_cpsF"/>
    <property type="match status" value="1"/>
</dbReference>
<sequence length="298" mass="33415">MNFKTLLAPPQKTSILGVGVSRTNYHECTEFIIQNAKLRESCTVAPTHVHGIMSGYLDREHGSYLNQFTMVTPDGQPVRWALNLLRQSGDVPLRERVCGPVLTLHICQRAAQENLSVFFYGSTEPVLEKLQRNLKRQFPNLKIAGTISPPFRPLSDEEQAEYIEQIRASGASIVFVGLGCPRQEKWAFEHRHQLNCPLICIGAAFDFHSGNLPLAPAWMQNAGLEWLFRLTQEPTRLWKRYLLLNPLYVMLLGAQIAGLLPDGGSNDVETTPADRRRRAASLGKRRLVSTSIDSGSRP</sequence>
<comment type="caution">
    <text evidence="4">The sequence shown here is derived from an EMBL/GenBank/DDBJ whole genome shotgun (WGS) entry which is preliminary data.</text>
</comment>
<dbReference type="PANTHER" id="PTHR34136">
    <property type="match status" value="1"/>
</dbReference>
<keyword evidence="5" id="KW-1185">Reference proteome</keyword>
<dbReference type="CDD" id="cd06533">
    <property type="entry name" value="Glyco_transf_WecG_TagA"/>
    <property type="match status" value="1"/>
</dbReference>
<name>A0A928VVW2_9CYAN</name>
<keyword evidence="1" id="KW-0328">Glycosyltransferase</keyword>
<evidence type="ECO:0000256" key="2">
    <source>
        <dbReference type="ARBA" id="ARBA00022679"/>
    </source>
</evidence>
<dbReference type="RefSeq" id="WP_264321348.1">
    <property type="nucleotide sequence ID" value="NZ_JADEXN010000154.1"/>
</dbReference>
<organism evidence="4 5">
    <name type="scientific">Zarconia navalis LEGE 11467</name>
    <dbReference type="NCBI Taxonomy" id="1828826"/>
    <lineage>
        <taxon>Bacteria</taxon>
        <taxon>Bacillati</taxon>
        <taxon>Cyanobacteriota</taxon>
        <taxon>Cyanophyceae</taxon>
        <taxon>Oscillatoriophycideae</taxon>
        <taxon>Oscillatoriales</taxon>
        <taxon>Oscillatoriales incertae sedis</taxon>
        <taxon>Zarconia</taxon>
        <taxon>Zarconia navalis</taxon>
    </lineage>
</organism>
<evidence type="ECO:0000313" key="4">
    <source>
        <dbReference type="EMBL" id="MBE9041121.1"/>
    </source>
</evidence>
<reference evidence="4" key="1">
    <citation type="submission" date="2020-10" db="EMBL/GenBank/DDBJ databases">
        <authorList>
            <person name="Castelo-Branco R."/>
            <person name="Eusebio N."/>
            <person name="Adriana R."/>
            <person name="Vieira A."/>
            <person name="Brugerolle De Fraissinette N."/>
            <person name="Rezende De Castro R."/>
            <person name="Schneider M.P."/>
            <person name="Vasconcelos V."/>
            <person name="Leao P.N."/>
        </authorList>
    </citation>
    <scope>NUCLEOTIDE SEQUENCE</scope>
    <source>
        <strain evidence="4">LEGE 11467</strain>
    </source>
</reference>
<dbReference type="GO" id="GO:0016758">
    <property type="term" value="F:hexosyltransferase activity"/>
    <property type="evidence" value="ECO:0007669"/>
    <property type="project" value="TreeGrafter"/>
</dbReference>
<evidence type="ECO:0000256" key="3">
    <source>
        <dbReference type="SAM" id="MobiDB-lite"/>
    </source>
</evidence>
<evidence type="ECO:0000256" key="1">
    <source>
        <dbReference type="ARBA" id="ARBA00022676"/>
    </source>
</evidence>
<protein>
    <submittedName>
        <fullName evidence="4">WecB/TagA/CpsF family glycosyltransferase</fullName>
    </submittedName>
</protein>
<dbReference type="Pfam" id="PF03808">
    <property type="entry name" value="Glyco_tran_WecG"/>
    <property type="match status" value="1"/>
</dbReference>
<proteinExistence type="predicted"/>
<dbReference type="EMBL" id="JADEXN010000154">
    <property type="protein sequence ID" value="MBE9041121.1"/>
    <property type="molecule type" value="Genomic_DNA"/>
</dbReference>
<feature type="region of interest" description="Disordered" evidence="3">
    <location>
        <begin position="263"/>
        <end position="298"/>
    </location>
</feature>
<accession>A0A928VVW2</accession>
<evidence type="ECO:0000313" key="5">
    <source>
        <dbReference type="Proteomes" id="UP000621799"/>
    </source>
</evidence>
<keyword evidence="2" id="KW-0808">Transferase</keyword>
<dbReference type="AlphaFoldDB" id="A0A928VVW2"/>
<dbReference type="Proteomes" id="UP000621799">
    <property type="component" value="Unassembled WGS sequence"/>
</dbReference>
<feature type="compositionally biased region" description="Basic residues" evidence="3">
    <location>
        <begin position="275"/>
        <end position="287"/>
    </location>
</feature>